<reference evidence="2" key="1">
    <citation type="submission" date="2018-08" db="EMBL/GenBank/DDBJ databases">
        <title>A genome reference for cultivated species of the human gut microbiota.</title>
        <authorList>
            <person name="Zou Y."/>
            <person name="Xue W."/>
            <person name="Luo G."/>
        </authorList>
    </citation>
    <scope>NUCLEOTIDE SEQUENCE [LARGE SCALE GENOMIC DNA]</scope>
    <source>
        <strain evidence="2">TF05-5AC</strain>
    </source>
</reference>
<dbReference type="InterPro" id="IPR001279">
    <property type="entry name" value="Metallo-B-lactamas"/>
</dbReference>
<dbReference type="InterPro" id="IPR052159">
    <property type="entry name" value="Competence_DNA_uptake"/>
</dbReference>
<dbReference type="InterPro" id="IPR036866">
    <property type="entry name" value="RibonucZ/Hydroxyglut_hydro"/>
</dbReference>
<dbReference type="Pfam" id="PF00753">
    <property type="entry name" value="Lactamase_B"/>
    <property type="match status" value="1"/>
</dbReference>
<feature type="domain" description="Metallo-beta-lactamase" evidence="1">
    <location>
        <begin position="73"/>
        <end position="263"/>
    </location>
</feature>
<proteinExistence type="predicted"/>
<sequence length="318" mass="34531">MIVKRKTGTGPIKKITCFICIILTVMLITGCANRGGPTEEGGGFPSSCASADARETTEASENQMILSFINIGKGDAFLLKLPEDGYYLCDTGKAEDYPLISRLLRQKGVDSLKGIFLSHGHKDHTGSLEAVLADFPTECIYLSAADSVTYESIDVPALAAKYGARLVALSGGEALQLGAAKVQVWIPDKLYKKKDNNNSMVLRFCYGKTAFLMTGDMEKKAEARLLESGWEISADVLKLGHHGKTDSTGKEFLEKVKPRYGIITGSREESPESMNEEIAGRLKECGVQAFYSEGEQLATDFISDGTSVWTEKVEAAEQ</sequence>
<dbReference type="GeneID" id="97986089"/>
<organism evidence="2 3">
    <name type="scientific">Eisenbergiella massiliensis</name>
    <dbReference type="NCBI Taxonomy" id="1720294"/>
    <lineage>
        <taxon>Bacteria</taxon>
        <taxon>Bacillati</taxon>
        <taxon>Bacillota</taxon>
        <taxon>Clostridia</taxon>
        <taxon>Lachnospirales</taxon>
        <taxon>Lachnospiraceae</taxon>
        <taxon>Eisenbergiella</taxon>
    </lineage>
</organism>
<comment type="caution">
    <text evidence="2">The sequence shown here is derived from an EMBL/GenBank/DDBJ whole genome shotgun (WGS) entry which is preliminary data.</text>
</comment>
<accession>A0A3E3IB01</accession>
<dbReference type="AlphaFoldDB" id="A0A3E3IB01"/>
<dbReference type="SUPFAM" id="SSF56281">
    <property type="entry name" value="Metallo-hydrolase/oxidoreductase"/>
    <property type="match status" value="1"/>
</dbReference>
<dbReference type="Proteomes" id="UP000260812">
    <property type="component" value="Unassembled WGS sequence"/>
</dbReference>
<dbReference type="InterPro" id="IPR035681">
    <property type="entry name" value="ComA-like_MBL"/>
</dbReference>
<dbReference type="Gene3D" id="3.60.15.10">
    <property type="entry name" value="Ribonuclease Z/Hydroxyacylglutathione hydrolase-like"/>
    <property type="match status" value="1"/>
</dbReference>
<protein>
    <submittedName>
        <fullName evidence="2">MBL fold metallo-hydrolase</fullName>
    </submittedName>
</protein>
<dbReference type="GO" id="GO:0016787">
    <property type="term" value="F:hydrolase activity"/>
    <property type="evidence" value="ECO:0007669"/>
    <property type="project" value="UniProtKB-KW"/>
</dbReference>
<dbReference type="PANTHER" id="PTHR30619">
    <property type="entry name" value="DNA INTERNALIZATION/COMPETENCE PROTEIN COMEC/REC2"/>
    <property type="match status" value="1"/>
</dbReference>
<evidence type="ECO:0000313" key="2">
    <source>
        <dbReference type="EMBL" id="RGE64258.1"/>
    </source>
</evidence>
<dbReference type="PROSITE" id="PS51257">
    <property type="entry name" value="PROKAR_LIPOPROTEIN"/>
    <property type="match status" value="1"/>
</dbReference>
<dbReference type="PANTHER" id="PTHR30619:SF7">
    <property type="entry name" value="BETA-LACTAMASE DOMAIN PROTEIN"/>
    <property type="match status" value="1"/>
</dbReference>
<keyword evidence="2" id="KW-0378">Hydrolase</keyword>
<keyword evidence="3" id="KW-1185">Reference proteome</keyword>
<dbReference type="EMBL" id="QVLV01000002">
    <property type="protein sequence ID" value="RGE64258.1"/>
    <property type="molecule type" value="Genomic_DNA"/>
</dbReference>
<evidence type="ECO:0000313" key="3">
    <source>
        <dbReference type="Proteomes" id="UP000260812"/>
    </source>
</evidence>
<gene>
    <name evidence="2" type="ORF">DXC51_04095</name>
</gene>
<evidence type="ECO:0000259" key="1">
    <source>
        <dbReference type="Pfam" id="PF00753"/>
    </source>
</evidence>
<dbReference type="RefSeq" id="WP_117543806.1">
    <property type="nucleotide sequence ID" value="NZ_JBKUNB010000011.1"/>
</dbReference>
<name>A0A3E3IB01_9FIRM</name>
<dbReference type="CDD" id="cd07731">
    <property type="entry name" value="ComA-like_MBL-fold"/>
    <property type="match status" value="1"/>
</dbReference>